<dbReference type="AlphaFoldDB" id="A0A2S9J717"/>
<evidence type="ECO:0000313" key="1">
    <source>
        <dbReference type="EMBL" id="PRD48529.1"/>
    </source>
</evidence>
<keyword evidence="2" id="KW-1185">Reference proteome</keyword>
<name>A0A2S9J717_9SPHI</name>
<organism evidence="1 2">
    <name type="scientific">Sphingobacterium haloxyli</name>
    <dbReference type="NCBI Taxonomy" id="2100533"/>
    <lineage>
        <taxon>Bacteria</taxon>
        <taxon>Pseudomonadati</taxon>
        <taxon>Bacteroidota</taxon>
        <taxon>Sphingobacteriia</taxon>
        <taxon>Sphingobacteriales</taxon>
        <taxon>Sphingobacteriaceae</taxon>
        <taxon>Sphingobacterium</taxon>
    </lineage>
</organism>
<comment type="caution">
    <text evidence="1">The sequence shown here is derived from an EMBL/GenBank/DDBJ whole genome shotgun (WGS) entry which is preliminary data.</text>
</comment>
<reference evidence="1 2" key="1">
    <citation type="submission" date="2018-02" db="EMBL/GenBank/DDBJ databases">
        <title>The draft genome of Sphingobacterium sp. 5JN-11.</title>
        <authorList>
            <person name="Liu L."/>
            <person name="Li L."/>
            <person name="Liang L."/>
            <person name="Zhang X."/>
            <person name="Wang T."/>
        </authorList>
    </citation>
    <scope>NUCLEOTIDE SEQUENCE [LARGE SCALE GENOMIC DNA]</scope>
    <source>
        <strain evidence="1 2">5JN-11</strain>
    </source>
</reference>
<proteinExistence type="predicted"/>
<dbReference type="Proteomes" id="UP000239711">
    <property type="component" value="Unassembled WGS sequence"/>
</dbReference>
<evidence type="ECO:0000313" key="2">
    <source>
        <dbReference type="Proteomes" id="UP000239711"/>
    </source>
</evidence>
<sequence>MEEFKIGDEIFHKSNPSVKWVIESIDGEQVACSTVLKETLEQRKEVFVTTSIKKCADPKTTFININKRDNYW</sequence>
<gene>
    <name evidence="1" type="ORF">C5745_04830</name>
</gene>
<dbReference type="OrthoDB" id="1495628at2"/>
<accession>A0A2S9J717</accession>
<dbReference type="RefSeq" id="WP_105715850.1">
    <property type="nucleotide sequence ID" value="NZ_PVBQ01000003.1"/>
</dbReference>
<protein>
    <recommendedName>
        <fullName evidence="3">DUF2158 domain-containing protein</fullName>
    </recommendedName>
</protein>
<evidence type="ECO:0008006" key="3">
    <source>
        <dbReference type="Google" id="ProtNLM"/>
    </source>
</evidence>
<dbReference type="EMBL" id="PVBQ01000003">
    <property type="protein sequence ID" value="PRD48529.1"/>
    <property type="molecule type" value="Genomic_DNA"/>
</dbReference>